<sequence length="149" mass="18011">MEKFRPPQNRLGIFKQLSDVPTARRLCQFEGRYQNTSTWESYRATTELSDRMSEDWELFLRRWRKHMSEQGRHCILAQPTDVEVWSGKLLSRFSRDRTYQHWYVIEGLYEWLKWHVNHPHTYNPFHMAASVAGSSAHEVWIQKQERNNA</sequence>
<organism evidence="1 2">
    <name type="scientific">Haloquadratum walsbyi (strain DSM 16854 / JCM 12705 / C23)</name>
    <dbReference type="NCBI Taxonomy" id="768065"/>
    <lineage>
        <taxon>Archaea</taxon>
        <taxon>Methanobacteriati</taxon>
        <taxon>Methanobacteriota</taxon>
        <taxon>Stenosarchaea group</taxon>
        <taxon>Halobacteria</taxon>
        <taxon>Halobacteriales</taxon>
        <taxon>Haloferacaceae</taxon>
        <taxon>Haloquadratum</taxon>
    </lineage>
</organism>
<dbReference type="KEGG" id="hwc:Hqrw_1380"/>
<reference evidence="1 2" key="1">
    <citation type="journal article" date="2011" name="PLoS ONE">
        <title>Haloquadratum walsbyi: limited diversity in a global pond.</title>
        <authorList>
            <person name="Dyall-Smith M."/>
            <person name="Pfeiffer F."/>
            <person name="Klee K."/>
            <person name="Palm P."/>
            <person name="Gross K."/>
            <person name="Schuster S.C."/>
            <person name="Rampp M."/>
            <person name="Oesterhelt D."/>
        </authorList>
    </citation>
    <scope>NUCLEOTIDE SEQUENCE [LARGE SCALE GENOMIC DNA]</scope>
    <source>
        <strain evidence="2">DSM 16854 / JCM 12705 / C23</strain>
    </source>
</reference>
<dbReference type="HOGENOM" id="CLU_1745519_0_0_2"/>
<dbReference type="GeneID" id="12446030"/>
<dbReference type="OrthoDB" id="240960at2157"/>
<dbReference type="Proteomes" id="UP000007954">
    <property type="component" value="Chromosome"/>
</dbReference>
<evidence type="ECO:0000313" key="2">
    <source>
        <dbReference type="Proteomes" id="UP000007954"/>
    </source>
</evidence>
<proteinExistence type="predicted"/>
<dbReference type="EMBL" id="FR746099">
    <property type="protein sequence ID" value="CCC39335.1"/>
    <property type="molecule type" value="Genomic_DNA"/>
</dbReference>
<protein>
    <submittedName>
        <fullName evidence="1">Uncharacterized protein</fullName>
    </submittedName>
</protein>
<name>G0LHU7_HALWC</name>
<accession>G0LHU7</accession>
<dbReference type="RefSeq" id="WP_014555219.1">
    <property type="nucleotide sequence ID" value="NC_017459.1"/>
</dbReference>
<gene>
    <name evidence="1" type="ordered locus">Hqrw_1380</name>
</gene>
<evidence type="ECO:0000313" key="1">
    <source>
        <dbReference type="EMBL" id="CCC39335.1"/>
    </source>
</evidence>
<dbReference type="AlphaFoldDB" id="G0LHU7"/>